<dbReference type="GO" id="GO:0003700">
    <property type="term" value="F:DNA-binding transcription factor activity"/>
    <property type="evidence" value="ECO:0007669"/>
    <property type="project" value="InterPro"/>
</dbReference>
<feature type="transmembrane region" description="Helical" evidence="4">
    <location>
        <begin position="6"/>
        <end position="30"/>
    </location>
</feature>
<dbReference type="Pfam" id="PF12833">
    <property type="entry name" value="HTH_18"/>
    <property type="match status" value="1"/>
</dbReference>
<dbReference type="SUPFAM" id="SSF46689">
    <property type="entry name" value="Homeodomain-like"/>
    <property type="match status" value="1"/>
</dbReference>
<dbReference type="OrthoDB" id="1116352at2"/>
<dbReference type="AlphaFoldDB" id="A0A098C075"/>
<keyword evidence="7" id="KW-1185">Reference proteome</keyword>
<evidence type="ECO:0000256" key="3">
    <source>
        <dbReference type="ARBA" id="ARBA00023163"/>
    </source>
</evidence>
<keyword evidence="4" id="KW-0812">Transmembrane</keyword>
<protein>
    <recommendedName>
        <fullName evidence="5">HTH araC/xylS-type domain-containing protein</fullName>
    </recommendedName>
</protein>
<dbReference type="PROSITE" id="PS00041">
    <property type="entry name" value="HTH_ARAC_FAMILY_1"/>
    <property type="match status" value="1"/>
</dbReference>
<dbReference type="PANTHER" id="PTHR43280:SF2">
    <property type="entry name" value="HTH-TYPE TRANSCRIPTIONAL REGULATOR EXSA"/>
    <property type="match status" value="1"/>
</dbReference>
<evidence type="ECO:0000256" key="2">
    <source>
        <dbReference type="ARBA" id="ARBA00023125"/>
    </source>
</evidence>
<evidence type="ECO:0000313" key="6">
    <source>
        <dbReference type="EMBL" id="CEA15322.1"/>
    </source>
</evidence>
<sequence>MMFKSLTLLNLILSLVLLLTLISFIFVIVLNKRLLKPNNLMIYFTKQLVNRLNGSLEVQYSSEGDVIYSMKLPLEKEIKVNQNEYIRIHRPVINKIAEESVSEMKIDTEFLDRITTIIYREILNTENLIEVISSKLCLSSSQLNRRIKLMTGMTTSNFILKTRLNRARKQLSVTQKQIGEVAMDCGFNDFAYFSRSFKKEFGMTPSSFQRLNNSLN</sequence>
<reference evidence="6 7" key="1">
    <citation type="submission" date="2014-08" db="EMBL/GenBank/DDBJ databases">
        <authorList>
            <person name="Wibberg D."/>
        </authorList>
    </citation>
    <scope>NUCLEOTIDE SEQUENCE [LARGE SCALE GENOMIC DNA]</scope>
    <source>
        <strain evidence="7">ING2-E5B</strain>
    </source>
</reference>
<evidence type="ECO:0000256" key="1">
    <source>
        <dbReference type="ARBA" id="ARBA00023015"/>
    </source>
</evidence>
<keyword evidence="4" id="KW-1133">Transmembrane helix</keyword>
<dbReference type="HOGENOM" id="CLU_1276663_0_0_10"/>
<keyword evidence="4" id="KW-0472">Membrane</keyword>
<dbReference type="InterPro" id="IPR018062">
    <property type="entry name" value="HTH_AraC-typ_CS"/>
</dbReference>
<keyword evidence="1" id="KW-0805">Transcription regulation</keyword>
<dbReference type="STRING" id="1562970.ING2E5B_0555"/>
<dbReference type="GO" id="GO:0043565">
    <property type="term" value="F:sequence-specific DNA binding"/>
    <property type="evidence" value="ECO:0007669"/>
    <property type="project" value="InterPro"/>
</dbReference>
<evidence type="ECO:0000259" key="5">
    <source>
        <dbReference type="PROSITE" id="PS01124"/>
    </source>
</evidence>
<dbReference type="InterPro" id="IPR009057">
    <property type="entry name" value="Homeodomain-like_sf"/>
</dbReference>
<dbReference type="Gene3D" id="1.10.10.60">
    <property type="entry name" value="Homeodomain-like"/>
    <property type="match status" value="1"/>
</dbReference>
<dbReference type="KEGG" id="pbt:ING2E5B_0555"/>
<evidence type="ECO:0000256" key="4">
    <source>
        <dbReference type="SAM" id="Phobius"/>
    </source>
</evidence>
<dbReference type="Proteomes" id="UP000032417">
    <property type="component" value="Chromosome 1"/>
</dbReference>
<organism evidence="6 7">
    <name type="scientific">Fermentimonas caenicola</name>
    <dbReference type="NCBI Taxonomy" id="1562970"/>
    <lineage>
        <taxon>Bacteria</taxon>
        <taxon>Pseudomonadati</taxon>
        <taxon>Bacteroidota</taxon>
        <taxon>Bacteroidia</taxon>
        <taxon>Bacteroidales</taxon>
        <taxon>Dysgonomonadaceae</taxon>
        <taxon>Fermentimonas</taxon>
    </lineage>
</organism>
<accession>A0A098C075</accession>
<keyword evidence="3" id="KW-0804">Transcription</keyword>
<dbReference type="InterPro" id="IPR018060">
    <property type="entry name" value="HTH_AraC"/>
</dbReference>
<dbReference type="EMBL" id="LN515532">
    <property type="protein sequence ID" value="CEA15322.1"/>
    <property type="molecule type" value="Genomic_DNA"/>
</dbReference>
<dbReference type="InterPro" id="IPR020449">
    <property type="entry name" value="Tscrpt_reg_AraC-type_HTH"/>
</dbReference>
<proteinExistence type="predicted"/>
<dbReference type="SMART" id="SM00342">
    <property type="entry name" value="HTH_ARAC"/>
    <property type="match status" value="1"/>
</dbReference>
<evidence type="ECO:0000313" key="7">
    <source>
        <dbReference type="Proteomes" id="UP000032417"/>
    </source>
</evidence>
<feature type="domain" description="HTH araC/xylS-type" evidence="5">
    <location>
        <begin position="112"/>
        <end position="211"/>
    </location>
</feature>
<dbReference type="PROSITE" id="PS01124">
    <property type="entry name" value="HTH_ARAC_FAMILY_2"/>
    <property type="match status" value="1"/>
</dbReference>
<dbReference type="PRINTS" id="PR00032">
    <property type="entry name" value="HTHARAC"/>
</dbReference>
<name>A0A098C075_9BACT</name>
<gene>
    <name evidence="6" type="ORF">ING2E5B_0555</name>
</gene>
<dbReference type="PANTHER" id="PTHR43280">
    <property type="entry name" value="ARAC-FAMILY TRANSCRIPTIONAL REGULATOR"/>
    <property type="match status" value="1"/>
</dbReference>
<keyword evidence="2" id="KW-0238">DNA-binding</keyword>